<dbReference type="RefSeq" id="WP_111650285.1">
    <property type="nucleotide sequence ID" value="NZ_JACHWI010000007.1"/>
</dbReference>
<dbReference type="InterPro" id="IPR019587">
    <property type="entry name" value="Polyketide_cyclase/dehydratase"/>
</dbReference>
<organism evidence="1 2">
    <name type="scientific">Actinoplanes lutulentus</name>
    <dbReference type="NCBI Taxonomy" id="1287878"/>
    <lineage>
        <taxon>Bacteria</taxon>
        <taxon>Bacillati</taxon>
        <taxon>Actinomycetota</taxon>
        <taxon>Actinomycetes</taxon>
        <taxon>Micromonosporales</taxon>
        <taxon>Micromonosporaceae</taxon>
        <taxon>Actinoplanes</taxon>
    </lineage>
</organism>
<dbReference type="Gene3D" id="3.30.530.20">
    <property type="match status" value="1"/>
</dbReference>
<reference evidence="1 2" key="1">
    <citation type="submission" date="2018-06" db="EMBL/GenBank/DDBJ databases">
        <title>Genomic Encyclopedia of Type Strains, Phase III (KMG-III): the genomes of soil and plant-associated and newly described type strains.</title>
        <authorList>
            <person name="Whitman W."/>
        </authorList>
    </citation>
    <scope>NUCLEOTIDE SEQUENCE [LARGE SCALE GENOMIC DNA]</scope>
    <source>
        <strain evidence="1 2">CGMCC 4.7090</strain>
    </source>
</reference>
<evidence type="ECO:0000313" key="1">
    <source>
        <dbReference type="EMBL" id="RAK36442.1"/>
    </source>
</evidence>
<sequence length="151" mass="16307">MAGFTVTRDVRAPAADVWNTLVDWPRHGNWVPLTAIRVVSDRPDGVGAEFVARTGWGPLAFDDPMRVTAWAPPEGGTAGRCDIVKLGRVVRGRAWFSVTPLPGGACRVLWFEDVTVVPHAITRHGGPLVSVPGKLAFAATLRAMAREVESR</sequence>
<dbReference type="SUPFAM" id="SSF55961">
    <property type="entry name" value="Bet v1-like"/>
    <property type="match status" value="1"/>
</dbReference>
<dbReference type="InterPro" id="IPR023393">
    <property type="entry name" value="START-like_dom_sf"/>
</dbReference>
<dbReference type="Proteomes" id="UP000249341">
    <property type="component" value="Unassembled WGS sequence"/>
</dbReference>
<proteinExistence type="predicted"/>
<accession>A0A327ZA07</accession>
<dbReference type="Pfam" id="PF10604">
    <property type="entry name" value="Polyketide_cyc2"/>
    <property type="match status" value="1"/>
</dbReference>
<evidence type="ECO:0000313" key="2">
    <source>
        <dbReference type="Proteomes" id="UP000249341"/>
    </source>
</evidence>
<dbReference type="EMBL" id="QLMJ01000008">
    <property type="protein sequence ID" value="RAK36442.1"/>
    <property type="molecule type" value="Genomic_DNA"/>
</dbReference>
<dbReference type="OrthoDB" id="4823586at2"/>
<name>A0A327ZA07_9ACTN</name>
<keyword evidence="2" id="KW-1185">Reference proteome</keyword>
<protein>
    <submittedName>
        <fullName evidence="1">Polyketide cyclase/dehydrase/lipid transport protein</fullName>
    </submittedName>
</protein>
<dbReference type="AlphaFoldDB" id="A0A327ZA07"/>
<comment type="caution">
    <text evidence="1">The sequence shown here is derived from an EMBL/GenBank/DDBJ whole genome shotgun (WGS) entry which is preliminary data.</text>
</comment>
<gene>
    <name evidence="1" type="ORF">B0I29_10831</name>
</gene>